<dbReference type="EMBL" id="CP043424">
    <property type="protein sequence ID" value="QIW12912.1"/>
    <property type="molecule type" value="Genomic_DNA"/>
</dbReference>
<evidence type="ECO:0000256" key="8">
    <source>
        <dbReference type="ARBA" id="ARBA00022982"/>
    </source>
</evidence>
<keyword evidence="4" id="KW-1003">Cell membrane</keyword>
<dbReference type="KEGG" id="fad:CDH04_00160"/>
<dbReference type="SUPFAM" id="SSF81342">
    <property type="entry name" value="Transmembrane di-heme cytochromes"/>
    <property type="match status" value="1"/>
</dbReference>
<sequence length="164" mass="19085">MILIHWLTAILIVCAFISIEFRSSFGKHNLFHDVMKSSHLYIGFIVLFLTIVRLFLRQIYGGMSYSRHKKSKIKKLISQLIHLFLYAWLIFMPILGWCIISAKGTYIIPFGLPSILDIMPHANVVAIKDVHNTLAYFGLWVIAIHAFAALFDYYVLRRDIIEKR</sequence>
<dbReference type="GO" id="GO:0005886">
    <property type="term" value="C:plasma membrane"/>
    <property type="evidence" value="ECO:0007669"/>
    <property type="project" value="UniProtKB-SubCell"/>
</dbReference>
<evidence type="ECO:0000256" key="13">
    <source>
        <dbReference type="SAM" id="Phobius"/>
    </source>
</evidence>
<organism evidence="15 17">
    <name type="scientific">Francisella adeliensis</name>
    <dbReference type="NCBI Taxonomy" id="2007306"/>
    <lineage>
        <taxon>Bacteria</taxon>
        <taxon>Pseudomonadati</taxon>
        <taxon>Pseudomonadota</taxon>
        <taxon>Gammaproteobacteria</taxon>
        <taxon>Thiotrichales</taxon>
        <taxon>Francisellaceae</taxon>
        <taxon>Francisella</taxon>
    </lineage>
</organism>
<evidence type="ECO:0000313" key="16">
    <source>
        <dbReference type="EMBL" id="QIW12912.1"/>
    </source>
</evidence>
<evidence type="ECO:0000256" key="12">
    <source>
        <dbReference type="ARBA" id="ARBA00037975"/>
    </source>
</evidence>
<evidence type="ECO:0000256" key="3">
    <source>
        <dbReference type="ARBA" id="ARBA00022448"/>
    </source>
</evidence>
<evidence type="ECO:0000256" key="9">
    <source>
        <dbReference type="ARBA" id="ARBA00022989"/>
    </source>
</evidence>
<comment type="similarity">
    <text evidence="12">Belongs to the cytochrome b561 family.</text>
</comment>
<keyword evidence="7" id="KW-0479">Metal-binding</keyword>
<evidence type="ECO:0000256" key="11">
    <source>
        <dbReference type="ARBA" id="ARBA00023136"/>
    </source>
</evidence>
<keyword evidence="11 13" id="KW-0472">Membrane</keyword>
<evidence type="ECO:0000256" key="2">
    <source>
        <dbReference type="ARBA" id="ARBA00004651"/>
    </source>
</evidence>
<dbReference type="PANTHER" id="PTHR30529">
    <property type="entry name" value="CYTOCHROME B561"/>
    <property type="match status" value="1"/>
</dbReference>
<feature type="transmembrane region" description="Helical" evidence="13">
    <location>
        <begin position="134"/>
        <end position="156"/>
    </location>
</feature>
<dbReference type="GO" id="GO:0020037">
    <property type="term" value="F:heme binding"/>
    <property type="evidence" value="ECO:0007669"/>
    <property type="project" value="TreeGrafter"/>
</dbReference>
<name>A0A2Z4Y1B6_9GAMM</name>
<dbReference type="AlphaFoldDB" id="A0A2Z4Y1B6"/>
<proteinExistence type="inferred from homology"/>
<reference evidence="16 18" key="2">
    <citation type="submission" date="2019-08" db="EMBL/GenBank/DDBJ databases">
        <title>Complete genome sequences of Francisella adeliensis (FSC1325 and FSC1326).</title>
        <authorList>
            <person name="Ohrman C."/>
            <person name="Uneklint I."/>
            <person name="Vallesi A."/>
            <person name="Karlsson L."/>
            <person name="Sjodin A."/>
        </authorList>
    </citation>
    <scope>NUCLEOTIDE SEQUENCE [LARGE SCALE GENOMIC DNA]</scope>
    <source>
        <strain evidence="16 18">FSC1325</strain>
    </source>
</reference>
<dbReference type="Pfam" id="PF01292">
    <property type="entry name" value="Ni_hydr_CYTB"/>
    <property type="match status" value="1"/>
</dbReference>
<keyword evidence="3" id="KW-0813">Transport</keyword>
<comment type="subcellular location">
    <subcellularLocation>
        <location evidence="2">Cell membrane</location>
        <topology evidence="2">Multi-pass membrane protein</topology>
    </subcellularLocation>
</comment>
<reference evidence="15 17" key="1">
    <citation type="submission" date="2017-06" db="EMBL/GenBank/DDBJ databases">
        <title>Complete genome of Francisella adeliensis.</title>
        <authorList>
            <person name="Vallesi A."/>
            <person name="Sjodin A."/>
        </authorList>
    </citation>
    <scope>NUCLEOTIDE SEQUENCE [LARGE SCALE GENOMIC DNA]</scope>
    <source>
        <strain evidence="15 17">FDC440</strain>
    </source>
</reference>
<keyword evidence="8" id="KW-0249">Electron transport</keyword>
<evidence type="ECO:0000256" key="10">
    <source>
        <dbReference type="ARBA" id="ARBA00023004"/>
    </source>
</evidence>
<dbReference type="OrthoDB" id="8589936at2"/>
<feature type="domain" description="Cytochrome b561 bacterial/Ni-hydrogenase" evidence="14">
    <location>
        <begin position="1"/>
        <end position="158"/>
    </location>
</feature>
<dbReference type="GO" id="GO:0022904">
    <property type="term" value="P:respiratory electron transport chain"/>
    <property type="evidence" value="ECO:0007669"/>
    <property type="project" value="InterPro"/>
</dbReference>
<evidence type="ECO:0000256" key="1">
    <source>
        <dbReference type="ARBA" id="ARBA00001970"/>
    </source>
</evidence>
<evidence type="ECO:0000256" key="7">
    <source>
        <dbReference type="ARBA" id="ARBA00022723"/>
    </source>
</evidence>
<keyword evidence="10" id="KW-0408">Iron</keyword>
<dbReference type="GO" id="GO:0009055">
    <property type="term" value="F:electron transfer activity"/>
    <property type="evidence" value="ECO:0007669"/>
    <property type="project" value="InterPro"/>
</dbReference>
<keyword evidence="18" id="KW-1185">Reference proteome</keyword>
<dbReference type="InterPro" id="IPR016174">
    <property type="entry name" value="Di-haem_cyt_TM"/>
</dbReference>
<evidence type="ECO:0000256" key="4">
    <source>
        <dbReference type="ARBA" id="ARBA00022475"/>
    </source>
</evidence>
<keyword evidence="6 13" id="KW-0812">Transmembrane</keyword>
<evidence type="ECO:0000256" key="5">
    <source>
        <dbReference type="ARBA" id="ARBA00022617"/>
    </source>
</evidence>
<dbReference type="Proteomes" id="UP000251120">
    <property type="component" value="Chromosome"/>
</dbReference>
<protein>
    <submittedName>
        <fullName evidence="15">Cytochrome B</fullName>
    </submittedName>
</protein>
<feature type="transmembrane region" description="Helical" evidence="13">
    <location>
        <begin position="76"/>
        <end position="102"/>
    </location>
</feature>
<dbReference type="InterPro" id="IPR011577">
    <property type="entry name" value="Cyt_b561_bac/Ni-Hgenase"/>
</dbReference>
<evidence type="ECO:0000259" key="14">
    <source>
        <dbReference type="Pfam" id="PF01292"/>
    </source>
</evidence>
<keyword evidence="5" id="KW-0349">Heme</keyword>
<evidence type="ECO:0000313" key="15">
    <source>
        <dbReference type="EMBL" id="AXA34668.1"/>
    </source>
</evidence>
<comment type="cofactor">
    <cofactor evidence="1">
        <name>heme b</name>
        <dbReference type="ChEBI" id="CHEBI:60344"/>
    </cofactor>
</comment>
<dbReference type="PANTHER" id="PTHR30529:SF3">
    <property type="entry name" value="CYTOCHROME B561 HOMOLOG 1"/>
    <property type="match status" value="1"/>
</dbReference>
<dbReference type="GO" id="GO:0046872">
    <property type="term" value="F:metal ion binding"/>
    <property type="evidence" value="ECO:0007669"/>
    <property type="project" value="UniProtKB-KW"/>
</dbReference>
<feature type="transmembrane region" description="Helical" evidence="13">
    <location>
        <begin position="38"/>
        <end position="56"/>
    </location>
</feature>
<dbReference type="Proteomes" id="UP000681131">
    <property type="component" value="Chromosome"/>
</dbReference>
<evidence type="ECO:0000256" key="6">
    <source>
        <dbReference type="ARBA" id="ARBA00022692"/>
    </source>
</evidence>
<accession>A0A2Z4Y1B6</accession>
<evidence type="ECO:0000313" key="18">
    <source>
        <dbReference type="Proteomes" id="UP000681131"/>
    </source>
</evidence>
<dbReference type="EMBL" id="CP021781">
    <property type="protein sequence ID" value="AXA34668.1"/>
    <property type="molecule type" value="Genomic_DNA"/>
</dbReference>
<keyword evidence="9 13" id="KW-1133">Transmembrane helix</keyword>
<evidence type="ECO:0000313" key="17">
    <source>
        <dbReference type="Proteomes" id="UP000251120"/>
    </source>
</evidence>
<gene>
    <name evidence="15" type="ORF">CDH04_00160</name>
    <name evidence="16" type="ORF">FZC43_00160</name>
</gene>
<dbReference type="InterPro" id="IPR052168">
    <property type="entry name" value="Cytochrome_b561_oxidase"/>
</dbReference>